<comment type="similarity">
    <text evidence="1">Belongs to the enoyl-CoA hydratase/isomerase family.</text>
</comment>
<name>A0A2X4XDR1_9NOCA</name>
<keyword evidence="4" id="KW-0443">Lipid metabolism</keyword>
<accession>A0A2X4XDR1</accession>
<dbReference type="Gene3D" id="3.90.226.10">
    <property type="entry name" value="2-enoyl-CoA Hydratase, Chain A, domain 1"/>
    <property type="match status" value="1"/>
</dbReference>
<dbReference type="Pfam" id="PF00378">
    <property type="entry name" value="ECH_1"/>
    <property type="match status" value="1"/>
</dbReference>
<evidence type="ECO:0000256" key="6">
    <source>
        <dbReference type="ARBA" id="ARBA00040545"/>
    </source>
</evidence>
<dbReference type="CDD" id="cd06558">
    <property type="entry name" value="crotonase-like"/>
    <property type="match status" value="1"/>
</dbReference>
<dbReference type="PANTHER" id="PTHR43602">
    <property type="match status" value="1"/>
</dbReference>
<dbReference type="EMBL" id="LS483468">
    <property type="protein sequence ID" value="SQI34764.1"/>
    <property type="molecule type" value="Genomic_DNA"/>
</dbReference>
<sequence length="261" mass="27345">MTDTSTAPVLVAVDEASGIGVLTLNNPGQRNPLSVTTMREVIAGLIALSADTKVIVIRAEGPVFSAGHNLRDMIGRTLEEERAIFDTCNEMMKTVQAIPQPVIASVQGPALAAGCQLVAACDLAVAADDAEFGTPGVRIGLFCSTPMVAVSRAVGRKRALQMLLTGEAIDARTAADWGLVNFVVEAAALDTETTALAAKIASASPATLRIGKDAFYRQIDLPQDAAYEAMAETMASNAVLDDAQEGISAFLEKRAPEWTGR</sequence>
<gene>
    <name evidence="7" type="primary">echA8_8</name>
    <name evidence="7" type="ORF">NCTC10994_02937</name>
</gene>
<evidence type="ECO:0000256" key="1">
    <source>
        <dbReference type="ARBA" id="ARBA00005254"/>
    </source>
</evidence>
<dbReference type="InterPro" id="IPR001753">
    <property type="entry name" value="Enoyl-CoA_hydra/iso"/>
</dbReference>
<dbReference type="InterPro" id="IPR029045">
    <property type="entry name" value="ClpP/crotonase-like_dom_sf"/>
</dbReference>
<reference evidence="7 8" key="1">
    <citation type="submission" date="2018-06" db="EMBL/GenBank/DDBJ databases">
        <authorList>
            <consortium name="Pathogen Informatics"/>
            <person name="Doyle S."/>
        </authorList>
    </citation>
    <scope>NUCLEOTIDE SEQUENCE [LARGE SCALE GENOMIC DNA]</scope>
    <source>
        <strain evidence="7 8">NCTC10994</strain>
    </source>
</reference>
<keyword evidence="3" id="KW-0809">Transit peptide</keyword>
<keyword evidence="8" id="KW-1185">Reference proteome</keyword>
<comment type="function">
    <text evidence="5">May play a role in fatty acid biosynthesis and insulin sensitivity.</text>
</comment>
<evidence type="ECO:0000313" key="7">
    <source>
        <dbReference type="EMBL" id="SQI34764.1"/>
    </source>
</evidence>
<dbReference type="GO" id="GO:0006631">
    <property type="term" value="P:fatty acid metabolic process"/>
    <property type="evidence" value="ECO:0007669"/>
    <property type="project" value="UniProtKB-KW"/>
</dbReference>
<organism evidence="7 8">
    <name type="scientific">Rhodococcus coprophilus</name>
    <dbReference type="NCBI Taxonomy" id="38310"/>
    <lineage>
        <taxon>Bacteria</taxon>
        <taxon>Bacillati</taxon>
        <taxon>Actinomycetota</taxon>
        <taxon>Actinomycetes</taxon>
        <taxon>Mycobacteriales</taxon>
        <taxon>Nocardiaceae</taxon>
        <taxon>Rhodococcus</taxon>
    </lineage>
</organism>
<dbReference type="Gene3D" id="1.10.12.10">
    <property type="entry name" value="Lyase 2-enoyl-coa Hydratase, Chain A, domain 2"/>
    <property type="match status" value="1"/>
</dbReference>
<dbReference type="RefSeq" id="WP_072700741.1">
    <property type="nucleotide sequence ID" value="NZ_JAFBBL010000001.1"/>
</dbReference>
<dbReference type="KEGG" id="rcr:NCTC10994_02937"/>
<dbReference type="SUPFAM" id="SSF52096">
    <property type="entry name" value="ClpP/crotonase"/>
    <property type="match status" value="1"/>
</dbReference>
<dbReference type="PANTHER" id="PTHR43602:SF1">
    <property type="entry name" value="ENOYL-COA HYDRATASE DOMAIN-CONTAINING PROTEIN 3, MITOCHONDRIAL"/>
    <property type="match status" value="1"/>
</dbReference>
<dbReference type="GO" id="GO:0016836">
    <property type="term" value="F:hydro-lyase activity"/>
    <property type="evidence" value="ECO:0007669"/>
    <property type="project" value="TreeGrafter"/>
</dbReference>
<dbReference type="Proteomes" id="UP000249091">
    <property type="component" value="Chromosome 1"/>
</dbReference>
<keyword evidence="7" id="KW-0456">Lyase</keyword>
<evidence type="ECO:0000256" key="4">
    <source>
        <dbReference type="ARBA" id="ARBA00023098"/>
    </source>
</evidence>
<dbReference type="InterPro" id="IPR052377">
    <property type="entry name" value="Mitochondrial_ECH-domain"/>
</dbReference>
<dbReference type="AlphaFoldDB" id="A0A2X4XDR1"/>
<evidence type="ECO:0000256" key="3">
    <source>
        <dbReference type="ARBA" id="ARBA00022946"/>
    </source>
</evidence>
<evidence type="ECO:0000256" key="2">
    <source>
        <dbReference type="ARBA" id="ARBA00022832"/>
    </source>
</evidence>
<evidence type="ECO:0000313" key="8">
    <source>
        <dbReference type="Proteomes" id="UP000249091"/>
    </source>
</evidence>
<protein>
    <recommendedName>
        <fullName evidence="6">Enoyl-CoA hydratase domain-containing protein 3, mitochondrial</fullName>
    </recommendedName>
</protein>
<keyword evidence="2" id="KW-0276">Fatty acid metabolism</keyword>
<dbReference type="NCBIfam" id="NF006008">
    <property type="entry name" value="PRK08139.1"/>
    <property type="match status" value="1"/>
</dbReference>
<dbReference type="STRING" id="1219011.GCA_001895045_02276"/>
<evidence type="ECO:0000256" key="5">
    <source>
        <dbReference type="ARBA" id="ARBA00037410"/>
    </source>
</evidence>
<dbReference type="InterPro" id="IPR014748">
    <property type="entry name" value="Enoyl-CoA_hydra_C"/>
</dbReference>
<proteinExistence type="inferred from homology"/>